<organism evidence="1">
    <name type="scientific">Virus NIOZ-UU157</name>
    <dbReference type="NCBI Taxonomy" id="2763269"/>
    <lineage>
        <taxon>Viruses</taxon>
    </lineage>
</organism>
<reference evidence="1" key="1">
    <citation type="submission" date="2020-08" db="EMBL/GenBank/DDBJ databases">
        <title>Bridging the membrane lipid divide: bacteria of the FCB group superphylum have the potential to synthesize archaeal ether lipids.</title>
        <authorList>
            <person name="Villanueva L."/>
            <person name="von Meijenfeldt F.A.B."/>
            <person name="Westbye A.B."/>
            <person name="Yadav S."/>
            <person name="Hopmans E.C."/>
            <person name="Dutilh B.E."/>
            <person name="Sinninghe Damste J.S."/>
        </authorList>
    </citation>
    <scope>NUCLEOTIDE SEQUENCE</scope>
    <source>
        <strain evidence="1">NIOZ-UU157</strain>
    </source>
</reference>
<dbReference type="EMBL" id="MW030544">
    <property type="protein sequence ID" value="QPI16218.1"/>
    <property type="molecule type" value="Genomic_DNA"/>
</dbReference>
<name>A0A7S9STS8_9VIRU</name>
<sequence length="406" mass="46120">MKNLMMAFLGLFLVTSAYAQTCDLTLISQTPPATTDDVHQFVVEFVDAENCGCNEFTQWDGNSCDGNGSSSVNNNENVSHLVFGIHYINEITGEDLGENTDCTSTTFHPGWSYANVTNWGGWETGMTVTIEINPPFAWECILATPIEGYCWEVVIWQINLSQTAGYDDFPDNGWTVGNSFNQTQTYPDINIDDNRIAVCYDPCITDTLYVTDTIYQTDTLYITDTLYVTDTIYLTDTIVITEYEDVYIYDTVYVDNYIYDTTYVDVIVDNYIYVTDTITEYITEEVWVDCITGVPCGDDPGYPCLGEGSIYVPNTFTPNGDGLNDVWKLIYELECWIDVEFKIFNRWGTLIYSGYAEEFDSYPYWDGSINGGSYYAQDGVYFYQLKGRKSDSPEIIEENGHITVFR</sequence>
<gene>
    <name evidence="1" type="ORF">NIOZUU157_00101</name>
</gene>
<dbReference type="InterPro" id="IPR026341">
    <property type="entry name" value="T9SS_type_B"/>
</dbReference>
<evidence type="ECO:0008006" key="2">
    <source>
        <dbReference type="Google" id="ProtNLM"/>
    </source>
</evidence>
<dbReference type="NCBIfam" id="TIGR04131">
    <property type="entry name" value="Bac_Flav_CTERM"/>
    <property type="match status" value="1"/>
</dbReference>
<proteinExistence type="predicted"/>
<dbReference type="Pfam" id="PF13585">
    <property type="entry name" value="CHU_C"/>
    <property type="match status" value="1"/>
</dbReference>
<protein>
    <recommendedName>
        <fullName evidence="2">Gliding motility-associated C-terminal domain-containing protein</fullName>
    </recommendedName>
</protein>
<evidence type="ECO:0000313" key="1">
    <source>
        <dbReference type="EMBL" id="QPI16218.1"/>
    </source>
</evidence>
<accession>A0A7S9STS8</accession>